<organism evidence="2">
    <name type="scientific">Cladocopium goreaui</name>
    <dbReference type="NCBI Taxonomy" id="2562237"/>
    <lineage>
        <taxon>Eukaryota</taxon>
        <taxon>Sar</taxon>
        <taxon>Alveolata</taxon>
        <taxon>Dinophyceae</taxon>
        <taxon>Suessiales</taxon>
        <taxon>Symbiodiniaceae</taxon>
        <taxon>Cladocopium</taxon>
    </lineage>
</organism>
<evidence type="ECO:0000256" key="1">
    <source>
        <dbReference type="SAM" id="MobiDB-lite"/>
    </source>
</evidence>
<dbReference type="EMBL" id="CAMXCT020003435">
    <property type="protein sequence ID" value="CAL1157820.1"/>
    <property type="molecule type" value="Genomic_DNA"/>
</dbReference>
<accession>A0A9P1D750</accession>
<reference evidence="3" key="2">
    <citation type="submission" date="2024-04" db="EMBL/GenBank/DDBJ databases">
        <authorList>
            <person name="Chen Y."/>
            <person name="Shah S."/>
            <person name="Dougan E. K."/>
            <person name="Thang M."/>
            <person name="Chan C."/>
        </authorList>
    </citation>
    <scope>NUCLEOTIDE SEQUENCE [LARGE SCALE GENOMIC DNA]</scope>
</reference>
<dbReference type="AlphaFoldDB" id="A0A9P1D750"/>
<dbReference type="EMBL" id="CAMXCT010003435">
    <property type="protein sequence ID" value="CAI4004445.1"/>
    <property type="molecule type" value="Genomic_DNA"/>
</dbReference>
<evidence type="ECO:0000313" key="2">
    <source>
        <dbReference type="EMBL" id="CAI4004445.1"/>
    </source>
</evidence>
<dbReference type="Proteomes" id="UP001152797">
    <property type="component" value="Unassembled WGS sequence"/>
</dbReference>
<proteinExistence type="predicted"/>
<comment type="caution">
    <text evidence="2">The sequence shown here is derived from an EMBL/GenBank/DDBJ whole genome shotgun (WGS) entry which is preliminary data.</text>
</comment>
<dbReference type="OrthoDB" id="426975at2759"/>
<keyword evidence="4" id="KW-1185">Reference proteome</keyword>
<sequence length="436" mass="48595">MPTELDACFAKHVDESMARHLQRLLPEHLERLLPKYLRQDGKAHEDHVPVQASTASASGDAEDWKGLAAPHDANPEEDDDVIVEVDDHEEFLKSITGFAGSAESHVKMEPTGPVEVIDLCESLPRDESENGDAPSDTQELLQNPEKLAELYARYHMSSHSTKAPSYDQMLDAEVARSMSTDELYNELLSRLQQIPDQVWSKKNRRLNVLPPGETRSKQLILGLVTPQNFRSLPTISMETWNLSQLTKLILVYIHRLAEEAGVAKPLGTTLQLTKNLECVPHTDQNNGGKSNGTTLGDHKGGQLFVEDPQGDEVMRLPDNIRGAGKAGDVIVGRRHQPRRQLVEFDGNMIHFTCPFDGERFAIILFCLKPSSLEKTADLNKAYLSALGFNTAFPAVGFAYQDLARQAAFREKISWMPSRVPPSCVRGKKRKQEEEGS</sequence>
<dbReference type="EMBL" id="CAMXCT030003435">
    <property type="protein sequence ID" value="CAL4791757.1"/>
    <property type="molecule type" value="Genomic_DNA"/>
</dbReference>
<reference evidence="2" key="1">
    <citation type="submission" date="2022-10" db="EMBL/GenBank/DDBJ databases">
        <authorList>
            <person name="Chen Y."/>
            <person name="Dougan E. K."/>
            <person name="Chan C."/>
            <person name="Rhodes N."/>
            <person name="Thang M."/>
        </authorList>
    </citation>
    <scope>NUCLEOTIDE SEQUENCE</scope>
</reference>
<evidence type="ECO:0000313" key="4">
    <source>
        <dbReference type="Proteomes" id="UP001152797"/>
    </source>
</evidence>
<name>A0A9P1D750_9DINO</name>
<gene>
    <name evidence="2" type="ORF">C1SCF055_LOCUS30230</name>
</gene>
<evidence type="ECO:0000313" key="3">
    <source>
        <dbReference type="EMBL" id="CAL1157820.1"/>
    </source>
</evidence>
<protein>
    <submittedName>
        <fullName evidence="2">Uncharacterized protein</fullName>
    </submittedName>
</protein>
<feature type="region of interest" description="Disordered" evidence="1">
    <location>
        <begin position="42"/>
        <end position="62"/>
    </location>
</feature>